<evidence type="ECO:0000256" key="1">
    <source>
        <dbReference type="SAM" id="SignalP"/>
    </source>
</evidence>
<accession>A0A9D1VAN4</accession>
<organism evidence="2 3">
    <name type="scientific">Candidatus Akkermansia intestinigallinarum</name>
    <dbReference type="NCBI Taxonomy" id="2838431"/>
    <lineage>
        <taxon>Bacteria</taxon>
        <taxon>Pseudomonadati</taxon>
        <taxon>Verrucomicrobiota</taxon>
        <taxon>Verrucomicrobiia</taxon>
        <taxon>Verrucomicrobiales</taxon>
        <taxon>Akkermansiaceae</taxon>
        <taxon>Akkermansia</taxon>
    </lineage>
</organism>
<sequence>MKKRIRLASVVAAACCLAFAPLPLAAEDHGAPDAEQSSEPLTKADRKKLAAEKKAAKKKAARAKVPFKWFKSEKSALAFAKKHNLPVWMIYSDPKTCPVCVVFEKEILNNSKLKRSRGIGCGYISGEPMPEYQCTAKPSGAIVTPDGKVVGNLSCFRGWGVEQYIDRLKQAADDLEPQDGDASAAE</sequence>
<name>A0A9D1VAN4_9BACT</name>
<reference evidence="2" key="1">
    <citation type="journal article" date="2021" name="PeerJ">
        <title>Extensive microbial diversity within the chicken gut microbiome revealed by metagenomics and culture.</title>
        <authorList>
            <person name="Gilroy R."/>
            <person name="Ravi A."/>
            <person name="Getino M."/>
            <person name="Pursley I."/>
            <person name="Horton D.L."/>
            <person name="Alikhan N.F."/>
            <person name="Baker D."/>
            <person name="Gharbi K."/>
            <person name="Hall N."/>
            <person name="Watson M."/>
            <person name="Adriaenssens E.M."/>
            <person name="Foster-Nyarko E."/>
            <person name="Jarju S."/>
            <person name="Secka A."/>
            <person name="Antonio M."/>
            <person name="Oren A."/>
            <person name="Chaudhuri R.R."/>
            <person name="La Ragione R."/>
            <person name="Hildebrand F."/>
            <person name="Pallen M.J."/>
        </authorList>
    </citation>
    <scope>NUCLEOTIDE SEQUENCE</scope>
    <source>
        <strain evidence="2">14975</strain>
    </source>
</reference>
<dbReference type="SUPFAM" id="SSF52833">
    <property type="entry name" value="Thioredoxin-like"/>
    <property type="match status" value="1"/>
</dbReference>
<keyword evidence="1" id="KW-0732">Signal</keyword>
<evidence type="ECO:0008006" key="4">
    <source>
        <dbReference type="Google" id="ProtNLM"/>
    </source>
</evidence>
<feature type="signal peptide" evidence="1">
    <location>
        <begin position="1"/>
        <end position="25"/>
    </location>
</feature>
<gene>
    <name evidence="2" type="ORF">H9862_03400</name>
</gene>
<comment type="caution">
    <text evidence="2">The sequence shown here is derived from an EMBL/GenBank/DDBJ whole genome shotgun (WGS) entry which is preliminary data.</text>
</comment>
<evidence type="ECO:0000313" key="2">
    <source>
        <dbReference type="EMBL" id="HIX19631.1"/>
    </source>
</evidence>
<dbReference type="Proteomes" id="UP000823964">
    <property type="component" value="Unassembled WGS sequence"/>
</dbReference>
<dbReference type="AlphaFoldDB" id="A0A9D1VAN4"/>
<feature type="chain" id="PRO_5039259585" description="Thioredoxin domain-containing protein" evidence="1">
    <location>
        <begin position="26"/>
        <end position="186"/>
    </location>
</feature>
<dbReference type="InterPro" id="IPR036249">
    <property type="entry name" value="Thioredoxin-like_sf"/>
</dbReference>
<reference evidence="2" key="2">
    <citation type="submission" date="2021-04" db="EMBL/GenBank/DDBJ databases">
        <authorList>
            <person name="Gilroy R."/>
        </authorList>
    </citation>
    <scope>NUCLEOTIDE SEQUENCE</scope>
    <source>
        <strain evidence="2">14975</strain>
    </source>
</reference>
<dbReference type="EMBL" id="DXFQ01000056">
    <property type="protein sequence ID" value="HIX19631.1"/>
    <property type="molecule type" value="Genomic_DNA"/>
</dbReference>
<protein>
    <recommendedName>
        <fullName evidence="4">Thioredoxin domain-containing protein</fullName>
    </recommendedName>
</protein>
<proteinExistence type="predicted"/>
<evidence type="ECO:0000313" key="3">
    <source>
        <dbReference type="Proteomes" id="UP000823964"/>
    </source>
</evidence>